<dbReference type="OrthoDB" id="9112061at2"/>
<dbReference type="Proteomes" id="UP000034189">
    <property type="component" value="Chromosome"/>
</dbReference>
<dbReference type="InterPro" id="IPR000073">
    <property type="entry name" value="AB_hydrolase_1"/>
</dbReference>
<evidence type="ECO:0000313" key="3">
    <source>
        <dbReference type="Proteomes" id="UP000034189"/>
    </source>
</evidence>
<dbReference type="SUPFAM" id="SSF53474">
    <property type="entry name" value="alpha/beta-Hydrolases"/>
    <property type="match status" value="1"/>
</dbReference>
<organism evidence="2 3">
    <name type="scientific">Paenibacillus durus ATCC 35681</name>
    <dbReference type="NCBI Taxonomy" id="1333534"/>
    <lineage>
        <taxon>Bacteria</taxon>
        <taxon>Bacillati</taxon>
        <taxon>Bacillota</taxon>
        <taxon>Bacilli</taxon>
        <taxon>Bacillales</taxon>
        <taxon>Paenibacillaceae</taxon>
        <taxon>Paenibacillus</taxon>
    </lineage>
</organism>
<sequence>MKKPPIVFIHGAFVTPASFEPLMGYFKARGFEVLAPAWPSHGQSVAELRKQQDSSELGKLGLDDLTNYFAGIIKALPEKPIIIGHSFGGLLTQLMMDRGLGLAGIAINSAGAKGVVSAAYPTTARSIFGILSKPWRKTFMMSLKEFQYAFVHTLGKAEQERAYREHVVPETTRIFFQGAAAPFASNSPFKVNFNNGSRGPLLMIAGEVDRIVPASLVRKNYSLYNQRSGAVTDYKEFPGRSHWIIAQPGWEEVADFIGQWLKEQLPAEVG</sequence>
<dbReference type="Gene3D" id="3.40.50.1820">
    <property type="entry name" value="alpha/beta hydrolase"/>
    <property type="match status" value="1"/>
</dbReference>
<dbReference type="RefSeq" id="WP_025697621.1">
    <property type="nucleotide sequence ID" value="NZ_ASQQ01000529.1"/>
</dbReference>
<proteinExistence type="predicted"/>
<dbReference type="Pfam" id="PF12697">
    <property type="entry name" value="Abhydrolase_6"/>
    <property type="match status" value="1"/>
</dbReference>
<protein>
    <recommendedName>
        <fullName evidence="1">AB hydrolase-1 domain-containing protein</fullName>
    </recommendedName>
</protein>
<dbReference type="InterPro" id="IPR029058">
    <property type="entry name" value="AB_hydrolase_fold"/>
</dbReference>
<dbReference type="EMBL" id="CP011114">
    <property type="protein sequence ID" value="AKG37220.1"/>
    <property type="molecule type" value="Genomic_DNA"/>
</dbReference>
<dbReference type="HOGENOM" id="CLU_051715_3_1_9"/>
<dbReference type="PRINTS" id="PR00111">
    <property type="entry name" value="ABHYDROLASE"/>
</dbReference>
<reference evidence="2 3" key="2">
    <citation type="journal article" date="2016" name="Genome Announc.">
        <title>Genome Sequence of a Gram-Positive Diazotroph, Paenibacillus durus Type Strain ATCC 35681.</title>
        <authorList>
            <person name="Halim M.A."/>
            <person name="Rahman A.Y."/>
            <person name="Sim K.S."/>
            <person name="Yam H.C."/>
            <person name="Rahim A.A."/>
            <person name="Ghazali A.H."/>
            <person name="Najimudin N."/>
        </authorList>
    </citation>
    <scope>NUCLEOTIDE SEQUENCE [LARGE SCALE GENOMIC DNA]</scope>
    <source>
        <strain evidence="2 3">ATCC 35681</strain>
    </source>
</reference>
<dbReference type="InterPro" id="IPR050228">
    <property type="entry name" value="Carboxylesterase_BioH"/>
</dbReference>
<dbReference type="PANTHER" id="PTHR43194">
    <property type="entry name" value="HYDROLASE ALPHA/BETA FOLD FAMILY"/>
    <property type="match status" value="1"/>
</dbReference>
<feature type="domain" description="AB hydrolase-1" evidence="1">
    <location>
        <begin position="6"/>
        <end position="248"/>
    </location>
</feature>
<name>A0A0F7FEA1_PAEDU</name>
<accession>A0A0F7FEA1</accession>
<gene>
    <name evidence="2" type="ORF">VK70_24225</name>
</gene>
<dbReference type="PATRIC" id="fig|1333534.5.peg.5290"/>
<dbReference type="PANTHER" id="PTHR43194:SF2">
    <property type="entry name" value="PEROXISOMAL MEMBRANE PROTEIN LPX1"/>
    <property type="match status" value="1"/>
</dbReference>
<evidence type="ECO:0000313" key="2">
    <source>
        <dbReference type="EMBL" id="AKG37220.1"/>
    </source>
</evidence>
<dbReference type="AlphaFoldDB" id="A0A0F7FEA1"/>
<evidence type="ECO:0000259" key="1">
    <source>
        <dbReference type="Pfam" id="PF12697"/>
    </source>
</evidence>
<reference evidence="2 3" key="1">
    <citation type="submission" date="2015-03" db="EMBL/GenBank/DDBJ databases">
        <authorList>
            <person name="Abdul Halim M."/>
        </authorList>
    </citation>
    <scope>NUCLEOTIDE SEQUENCE [LARGE SCALE GENOMIC DNA]</scope>
    <source>
        <strain evidence="2 3">ATCC 35681</strain>
    </source>
</reference>